<comment type="function">
    <text evidence="5 7">Catalyzes the condensation of carbamoyl phosphate and aspartate to form carbamoyl aspartate and inorganic phosphate, the committed step in the de novo pyrimidine nucleotide biosynthesis pathway.</text>
</comment>
<dbReference type="InterPro" id="IPR036901">
    <property type="entry name" value="Asp/Orn_carbamoylTrfase_sf"/>
</dbReference>
<dbReference type="PRINTS" id="PR00100">
    <property type="entry name" value="AOTCASE"/>
</dbReference>
<feature type="domain" description="Aspartate/ornithine carbamoyltransferase Asp/Orn-binding" evidence="8">
    <location>
        <begin position="157"/>
        <end position="299"/>
    </location>
</feature>
<feature type="binding site" evidence="7">
    <location>
        <position position="108"/>
    </location>
    <ligand>
        <name>carbamoyl phosphate</name>
        <dbReference type="ChEBI" id="CHEBI:58228"/>
    </ligand>
</feature>
<dbReference type="InterPro" id="IPR002082">
    <property type="entry name" value="Asp_carbamoyltransf"/>
</dbReference>
<organism evidence="10 11">
    <name type="scientific">Salinithrix halophila</name>
    <dbReference type="NCBI Taxonomy" id="1485204"/>
    <lineage>
        <taxon>Bacteria</taxon>
        <taxon>Bacillati</taxon>
        <taxon>Bacillota</taxon>
        <taxon>Bacilli</taxon>
        <taxon>Bacillales</taxon>
        <taxon>Thermoactinomycetaceae</taxon>
        <taxon>Salinithrix</taxon>
    </lineage>
</organism>
<comment type="pathway">
    <text evidence="1 7">Pyrimidine metabolism; UMP biosynthesis via de novo pathway; (S)-dihydroorotate from bicarbonate: step 2/3.</text>
</comment>
<dbReference type="PRINTS" id="PR00101">
    <property type="entry name" value="ATCASE"/>
</dbReference>
<dbReference type="Pfam" id="PF02729">
    <property type="entry name" value="OTCace_N"/>
    <property type="match status" value="1"/>
</dbReference>
<dbReference type="SUPFAM" id="SSF53671">
    <property type="entry name" value="Aspartate/ornithine carbamoyltransferase"/>
    <property type="match status" value="1"/>
</dbReference>
<dbReference type="NCBIfam" id="TIGR00670">
    <property type="entry name" value="asp_carb_tr"/>
    <property type="match status" value="1"/>
</dbReference>
<feature type="binding site" evidence="7">
    <location>
        <position position="263"/>
    </location>
    <ligand>
        <name>carbamoyl phosphate</name>
        <dbReference type="ChEBI" id="CHEBI:58228"/>
    </ligand>
</feature>
<evidence type="ECO:0000256" key="6">
    <source>
        <dbReference type="ARBA" id="ARBA00048859"/>
    </source>
</evidence>
<feature type="binding site" evidence="7">
    <location>
        <position position="222"/>
    </location>
    <ligand>
        <name>L-aspartate</name>
        <dbReference type="ChEBI" id="CHEBI:29991"/>
    </ligand>
</feature>
<evidence type="ECO:0000313" key="10">
    <source>
        <dbReference type="EMBL" id="MFC4076507.1"/>
    </source>
</evidence>
<comment type="caution">
    <text evidence="10">The sequence shown here is derived from an EMBL/GenBank/DDBJ whole genome shotgun (WGS) entry which is preliminary data.</text>
</comment>
<comment type="catalytic activity">
    <reaction evidence="6 7">
        <text>carbamoyl phosphate + L-aspartate = N-carbamoyl-L-aspartate + phosphate + H(+)</text>
        <dbReference type="Rhea" id="RHEA:20013"/>
        <dbReference type="ChEBI" id="CHEBI:15378"/>
        <dbReference type="ChEBI" id="CHEBI:29991"/>
        <dbReference type="ChEBI" id="CHEBI:32814"/>
        <dbReference type="ChEBI" id="CHEBI:43474"/>
        <dbReference type="ChEBI" id="CHEBI:58228"/>
        <dbReference type="EC" id="2.1.3.2"/>
    </reaction>
</comment>
<dbReference type="Pfam" id="PF00185">
    <property type="entry name" value="OTCace"/>
    <property type="match status" value="1"/>
</dbReference>
<feature type="binding site" evidence="7">
    <location>
        <position position="140"/>
    </location>
    <ligand>
        <name>carbamoyl phosphate</name>
        <dbReference type="ChEBI" id="CHEBI:58228"/>
    </ligand>
</feature>
<accession>A0ABV8JFD7</accession>
<dbReference type="NCBIfam" id="NF002032">
    <property type="entry name" value="PRK00856.1"/>
    <property type="match status" value="1"/>
</dbReference>
<evidence type="ECO:0000256" key="3">
    <source>
        <dbReference type="ARBA" id="ARBA00022679"/>
    </source>
</evidence>
<feature type="binding site" evidence="7">
    <location>
        <position position="58"/>
    </location>
    <ligand>
        <name>carbamoyl phosphate</name>
        <dbReference type="ChEBI" id="CHEBI:58228"/>
    </ligand>
</feature>
<evidence type="ECO:0000259" key="8">
    <source>
        <dbReference type="Pfam" id="PF00185"/>
    </source>
</evidence>
<keyword evidence="3 7" id="KW-0808">Transferase</keyword>
<evidence type="ECO:0000259" key="9">
    <source>
        <dbReference type="Pfam" id="PF02729"/>
    </source>
</evidence>
<dbReference type="Gene3D" id="3.40.50.1370">
    <property type="entry name" value="Aspartate/ornithine carbamoyltransferase"/>
    <property type="match status" value="2"/>
</dbReference>
<evidence type="ECO:0000256" key="4">
    <source>
        <dbReference type="ARBA" id="ARBA00022975"/>
    </source>
</evidence>
<protein>
    <recommendedName>
        <fullName evidence="7">Aspartate carbamoyltransferase</fullName>
        <ecNumber evidence="7">2.1.3.2</ecNumber>
    </recommendedName>
    <alternativeName>
        <fullName evidence="7">Aspartate transcarbamylase</fullName>
        <shortName evidence="7">ATCase</shortName>
    </alternativeName>
</protein>
<dbReference type="EMBL" id="JBHSAP010000009">
    <property type="protein sequence ID" value="MFC4076507.1"/>
    <property type="molecule type" value="Genomic_DNA"/>
</dbReference>
<dbReference type="EC" id="2.1.3.2" evidence="7"/>
<feature type="binding site" evidence="7">
    <location>
        <position position="86"/>
    </location>
    <ligand>
        <name>L-aspartate</name>
        <dbReference type="ChEBI" id="CHEBI:29991"/>
    </ligand>
</feature>
<reference evidence="11" key="1">
    <citation type="journal article" date="2019" name="Int. J. Syst. Evol. Microbiol.">
        <title>The Global Catalogue of Microorganisms (GCM) 10K type strain sequencing project: providing services to taxonomists for standard genome sequencing and annotation.</title>
        <authorList>
            <consortium name="The Broad Institute Genomics Platform"/>
            <consortium name="The Broad Institute Genome Sequencing Center for Infectious Disease"/>
            <person name="Wu L."/>
            <person name="Ma J."/>
        </authorList>
    </citation>
    <scope>NUCLEOTIDE SEQUENCE [LARGE SCALE GENOMIC DNA]</scope>
    <source>
        <strain evidence="11">IBRC-M 10813</strain>
    </source>
</reference>
<dbReference type="PANTHER" id="PTHR45753">
    <property type="entry name" value="ORNITHINE CARBAMOYLTRANSFERASE, MITOCHONDRIAL"/>
    <property type="match status" value="1"/>
</dbReference>
<evidence type="ECO:0000313" key="11">
    <source>
        <dbReference type="Proteomes" id="UP001595843"/>
    </source>
</evidence>
<dbReference type="Proteomes" id="UP001595843">
    <property type="component" value="Unassembled WGS sequence"/>
</dbReference>
<feature type="binding site" evidence="7">
    <location>
        <position position="170"/>
    </location>
    <ligand>
        <name>L-aspartate</name>
        <dbReference type="ChEBI" id="CHEBI:29991"/>
    </ligand>
</feature>
<dbReference type="HAMAP" id="MF_00001">
    <property type="entry name" value="Asp_carb_tr"/>
    <property type="match status" value="1"/>
</dbReference>
<gene>
    <name evidence="7" type="primary">pyrB</name>
    <name evidence="10" type="ORF">ACFOUO_06745</name>
</gene>
<proteinExistence type="inferred from homology"/>
<dbReference type="InterPro" id="IPR006130">
    <property type="entry name" value="Asp/Orn_carbamoylTrfase"/>
</dbReference>
<keyword evidence="4 7" id="KW-0665">Pyrimidine biosynthesis</keyword>
<evidence type="ECO:0000256" key="7">
    <source>
        <dbReference type="HAMAP-Rule" id="MF_00001"/>
    </source>
</evidence>
<dbReference type="GO" id="GO:0004070">
    <property type="term" value="F:aspartate carbamoyltransferase activity"/>
    <property type="evidence" value="ECO:0007669"/>
    <property type="project" value="UniProtKB-EC"/>
</dbReference>
<keyword evidence="11" id="KW-1185">Reference proteome</keyword>
<name>A0ABV8JFD7_9BACL</name>
<evidence type="ECO:0000256" key="1">
    <source>
        <dbReference type="ARBA" id="ARBA00004852"/>
    </source>
</evidence>
<feature type="binding site" evidence="7">
    <location>
        <position position="59"/>
    </location>
    <ligand>
        <name>carbamoyl phosphate</name>
        <dbReference type="ChEBI" id="CHEBI:58228"/>
    </ligand>
</feature>
<dbReference type="InterPro" id="IPR006131">
    <property type="entry name" value="Asp_carbamoyltransf_Asp/Orn-bd"/>
</dbReference>
<feature type="binding site" evidence="7">
    <location>
        <position position="137"/>
    </location>
    <ligand>
        <name>carbamoyl phosphate</name>
        <dbReference type="ChEBI" id="CHEBI:58228"/>
    </ligand>
</feature>
<evidence type="ECO:0000256" key="5">
    <source>
        <dbReference type="ARBA" id="ARBA00043884"/>
    </source>
</evidence>
<dbReference type="InterPro" id="IPR006132">
    <property type="entry name" value="Asp/Orn_carbamoyltranf_P-bd"/>
</dbReference>
<dbReference type="RefSeq" id="WP_380703515.1">
    <property type="nucleotide sequence ID" value="NZ_JBHSAP010000009.1"/>
</dbReference>
<comment type="subunit">
    <text evidence="7">Heterododecamer (2C3:3R2) of six catalytic PyrB chains organized as two trimers (C3), and six regulatory PyrI chains organized as three dimers (R2).</text>
</comment>
<sequence length="307" mass="34499">MIPTVIGRGHLIDTDRLSKEEMEELFGRAEYWRTHRQHWHRAYPGHFAANLFFEPSTRTRISFEVAEKKLGMEVLHLDGETSSVVKGESFYDTCRTLSSIGVDVAVVRHRGTGLLAEMAEKETGVTLINAGEGNGGHPTQALLDLFTLRRHFGTLAGLTVVIAGDLLHSRVARSNLWALSAFGARVILSGPDSMRDPSMEEFAPYLPFDEAIRQADAVMMLRVQLERHERELFTSAEDYLNRHGLTSDRLAIMPPHAIIMHPAPVNRGVEIESGLVEHPRSKIFEQMENGVWVRMAILERALQGRNN</sequence>
<evidence type="ECO:0000256" key="2">
    <source>
        <dbReference type="ARBA" id="ARBA00008896"/>
    </source>
</evidence>
<dbReference type="PROSITE" id="PS00097">
    <property type="entry name" value="CARBAMOYLTRANSFERASE"/>
    <property type="match status" value="1"/>
</dbReference>
<feature type="binding site" evidence="7">
    <location>
        <position position="264"/>
    </location>
    <ligand>
        <name>carbamoyl phosphate</name>
        <dbReference type="ChEBI" id="CHEBI:58228"/>
    </ligand>
</feature>
<comment type="similarity">
    <text evidence="2 7">Belongs to the aspartate/ornithine carbamoyltransferase superfamily. ATCase family.</text>
</comment>
<dbReference type="PANTHER" id="PTHR45753:SF6">
    <property type="entry name" value="ASPARTATE CARBAMOYLTRANSFERASE"/>
    <property type="match status" value="1"/>
</dbReference>
<feature type="domain" description="Aspartate/ornithine carbamoyltransferase carbamoyl-P binding" evidence="9">
    <location>
        <begin position="10"/>
        <end position="149"/>
    </location>
</feature>